<comment type="caution">
    <text evidence="1">The sequence shown here is derived from an EMBL/GenBank/DDBJ whole genome shotgun (WGS) entry which is preliminary data.</text>
</comment>
<evidence type="ECO:0000313" key="1">
    <source>
        <dbReference type="EMBL" id="GMS96387.1"/>
    </source>
</evidence>
<feature type="non-terminal residue" evidence="1">
    <location>
        <position position="1"/>
    </location>
</feature>
<sequence length="95" mass="10784">LLKIPVIVRNPSIPLTIGHESIYFFWGKEFLPANEMTGKCVNYQTSNDQRIVSVCDDIRMWKCAAEITRLPSFSPFKFVSSKGLEISRLALSGFK</sequence>
<accession>A0AAV5TPS7</accession>
<organism evidence="1 2">
    <name type="scientific">Pristionchus entomophagus</name>
    <dbReference type="NCBI Taxonomy" id="358040"/>
    <lineage>
        <taxon>Eukaryota</taxon>
        <taxon>Metazoa</taxon>
        <taxon>Ecdysozoa</taxon>
        <taxon>Nematoda</taxon>
        <taxon>Chromadorea</taxon>
        <taxon>Rhabditida</taxon>
        <taxon>Rhabditina</taxon>
        <taxon>Diplogasteromorpha</taxon>
        <taxon>Diplogasteroidea</taxon>
        <taxon>Neodiplogasteridae</taxon>
        <taxon>Pristionchus</taxon>
    </lineage>
</organism>
<dbReference type="AlphaFoldDB" id="A0AAV5TPS7"/>
<keyword evidence="2" id="KW-1185">Reference proteome</keyword>
<reference evidence="1" key="1">
    <citation type="submission" date="2023-10" db="EMBL/GenBank/DDBJ databases">
        <title>Genome assembly of Pristionchus species.</title>
        <authorList>
            <person name="Yoshida K."/>
            <person name="Sommer R.J."/>
        </authorList>
    </citation>
    <scope>NUCLEOTIDE SEQUENCE</scope>
    <source>
        <strain evidence="1">RS0144</strain>
    </source>
</reference>
<protein>
    <submittedName>
        <fullName evidence="1">Uncharacterized protein</fullName>
    </submittedName>
</protein>
<dbReference type="EMBL" id="BTSX01000004">
    <property type="protein sequence ID" value="GMS96387.1"/>
    <property type="molecule type" value="Genomic_DNA"/>
</dbReference>
<dbReference type="Proteomes" id="UP001432027">
    <property type="component" value="Unassembled WGS sequence"/>
</dbReference>
<gene>
    <name evidence="1" type="ORF">PENTCL1PPCAC_18562</name>
</gene>
<proteinExistence type="predicted"/>
<evidence type="ECO:0000313" key="2">
    <source>
        <dbReference type="Proteomes" id="UP001432027"/>
    </source>
</evidence>
<name>A0AAV5TPS7_9BILA</name>